<dbReference type="NCBIfam" id="TIGR04085">
    <property type="entry name" value="rSAM_more_4Fe4S"/>
    <property type="match status" value="1"/>
</dbReference>
<dbReference type="SFLD" id="SFLDG01386">
    <property type="entry name" value="main_SPASM_domain-containing"/>
    <property type="match status" value="1"/>
</dbReference>
<dbReference type="PANTHER" id="PTHR43273">
    <property type="entry name" value="ANAEROBIC SULFATASE-MATURATING ENZYME HOMOLOG ASLB-RELATED"/>
    <property type="match status" value="1"/>
</dbReference>
<evidence type="ECO:0000313" key="9">
    <source>
        <dbReference type="Proteomes" id="UP000007347"/>
    </source>
</evidence>
<dbReference type="STRING" id="651182.TOL2_C42000"/>
<keyword evidence="9" id="KW-1185">Reference proteome</keyword>
<keyword evidence="4" id="KW-0408">Iron</keyword>
<dbReference type="InterPro" id="IPR058240">
    <property type="entry name" value="rSAM_sf"/>
</dbReference>
<dbReference type="Gene3D" id="3.20.20.70">
    <property type="entry name" value="Aldolase class I"/>
    <property type="match status" value="1"/>
</dbReference>
<dbReference type="HOGENOM" id="CLU_009273_3_2_7"/>
<name>K0NLA4_DESTT</name>
<dbReference type="PANTHER" id="PTHR43273:SF3">
    <property type="entry name" value="ANAEROBIC SULFATASE-MATURATING ENZYME HOMOLOG ASLB-RELATED"/>
    <property type="match status" value="1"/>
</dbReference>
<dbReference type="InterPro" id="IPR023867">
    <property type="entry name" value="Sulphatase_maturase_rSAM"/>
</dbReference>
<dbReference type="SUPFAM" id="SSF102114">
    <property type="entry name" value="Radical SAM enzymes"/>
    <property type="match status" value="1"/>
</dbReference>
<dbReference type="OrthoDB" id="5485132at2"/>
<dbReference type="EMBL" id="FO203503">
    <property type="protein sequence ID" value="CCK82356.1"/>
    <property type="molecule type" value="Genomic_DNA"/>
</dbReference>
<dbReference type="InterPro" id="IPR013785">
    <property type="entry name" value="Aldolase_TIM"/>
</dbReference>
<dbReference type="SFLD" id="SFLDS00029">
    <property type="entry name" value="Radical_SAM"/>
    <property type="match status" value="1"/>
</dbReference>
<dbReference type="SFLD" id="SFLDG01067">
    <property type="entry name" value="SPASM/twitch_domain_containing"/>
    <property type="match status" value="1"/>
</dbReference>
<accession>K0NLA4</accession>
<proteinExistence type="inferred from homology"/>
<evidence type="ECO:0000256" key="5">
    <source>
        <dbReference type="ARBA" id="ARBA00023014"/>
    </source>
</evidence>
<comment type="similarity">
    <text evidence="6">Belongs to the radical SAM superfamily. Anaerobic sulfatase-maturating enzyme family.</text>
</comment>
<organism evidence="8 9">
    <name type="scientific">Desulfobacula toluolica (strain DSM 7467 / Tol2)</name>
    <dbReference type="NCBI Taxonomy" id="651182"/>
    <lineage>
        <taxon>Bacteria</taxon>
        <taxon>Pseudomonadati</taxon>
        <taxon>Thermodesulfobacteriota</taxon>
        <taxon>Desulfobacteria</taxon>
        <taxon>Desulfobacterales</taxon>
        <taxon>Desulfobacteraceae</taxon>
        <taxon>Desulfobacula</taxon>
    </lineage>
</organism>
<evidence type="ECO:0000259" key="7">
    <source>
        <dbReference type="PROSITE" id="PS51918"/>
    </source>
</evidence>
<comment type="cofactor">
    <cofactor evidence="1">
        <name>[4Fe-4S] cluster</name>
        <dbReference type="ChEBI" id="CHEBI:49883"/>
    </cofactor>
</comment>
<dbReference type="GO" id="GO:0016491">
    <property type="term" value="F:oxidoreductase activity"/>
    <property type="evidence" value="ECO:0007669"/>
    <property type="project" value="InterPro"/>
</dbReference>
<feature type="domain" description="Radical SAM core" evidence="7">
    <location>
        <begin position="2"/>
        <end position="227"/>
    </location>
</feature>
<keyword evidence="2" id="KW-0949">S-adenosyl-L-methionine</keyword>
<dbReference type="InterPro" id="IPR023885">
    <property type="entry name" value="4Fe4S-binding_SPASM_dom"/>
</dbReference>
<evidence type="ECO:0000256" key="6">
    <source>
        <dbReference type="ARBA" id="ARBA00023601"/>
    </source>
</evidence>
<reference evidence="8 9" key="1">
    <citation type="journal article" date="2013" name="Environ. Microbiol.">
        <title>Complete genome, catabolic sub-proteomes and key-metabolites of Desulfobacula toluolica Tol2, a marine, aromatic compound-degrading, sulfate-reducing bacterium.</title>
        <authorList>
            <person name="Wohlbrand L."/>
            <person name="Jacob J.H."/>
            <person name="Kube M."/>
            <person name="Mussmann M."/>
            <person name="Jarling R."/>
            <person name="Beck A."/>
            <person name="Amann R."/>
            <person name="Wilkes H."/>
            <person name="Reinhardt R."/>
            <person name="Rabus R."/>
        </authorList>
    </citation>
    <scope>NUCLEOTIDE SEQUENCE [LARGE SCALE GENOMIC DNA]</scope>
    <source>
        <strain evidence="9">DSM 7467 / Tol2</strain>
    </source>
</reference>
<dbReference type="AlphaFoldDB" id="K0NLA4"/>
<evidence type="ECO:0000256" key="1">
    <source>
        <dbReference type="ARBA" id="ARBA00001966"/>
    </source>
</evidence>
<keyword evidence="5" id="KW-0411">Iron-sulfur</keyword>
<dbReference type="CDD" id="cd01335">
    <property type="entry name" value="Radical_SAM"/>
    <property type="match status" value="1"/>
</dbReference>
<dbReference type="KEGG" id="dto:TOL2_C42000"/>
<dbReference type="InterPro" id="IPR007197">
    <property type="entry name" value="rSAM"/>
</dbReference>
<gene>
    <name evidence="8" type="ordered locus">TOL2_C42000</name>
</gene>
<evidence type="ECO:0000313" key="8">
    <source>
        <dbReference type="EMBL" id="CCK82356.1"/>
    </source>
</evidence>
<keyword evidence="3" id="KW-0479">Metal-binding</keyword>
<dbReference type="Proteomes" id="UP000007347">
    <property type="component" value="Chromosome"/>
</dbReference>
<dbReference type="SFLD" id="SFLDG01384">
    <property type="entry name" value="thioether_bond_formation_requi"/>
    <property type="match status" value="1"/>
</dbReference>
<protein>
    <submittedName>
        <fullName evidence="8">Radical SAM protein, related to anaerobic sulfatase-maturating enzyme</fullName>
    </submittedName>
</protein>
<sequence length="349" mass="37960">MNFSPAYLILMLTDRCNLACRYCYLGSQGENTNRGTDMSCEMIDQALGAAAKESLPFHVQLTGGEPLLVPRLIEYAAQKTRQIRPDVSIGIQSNATLMNDRVVDLIKKYDLNLGISIDGDPCLQEAHRGRAGDTFKGLRLLEKEKVPFNVTTVVTAANADKLHRLVLSLGGFSMARGIGLDPLVLKGNAKKTSVLSAEPDQVAFGIKKMITALDMVNAGRHVPLVIREMEKLKEKIYKTALAPFCHAAAGQSLAVTPEGKLFPCSQTANDPDFALGTLDHPETGKQVLKLKAYRLNRTLQARCRECGLSPVCPGECPSRLHYNKNHTPGLACAIYQALASQTDIGIKIA</sequence>
<evidence type="ECO:0000256" key="2">
    <source>
        <dbReference type="ARBA" id="ARBA00022691"/>
    </source>
</evidence>
<dbReference type="RefSeq" id="WP_014959536.1">
    <property type="nucleotide sequence ID" value="NC_018645.1"/>
</dbReference>
<dbReference type="PROSITE" id="PS51918">
    <property type="entry name" value="RADICAL_SAM"/>
    <property type="match status" value="1"/>
</dbReference>
<evidence type="ECO:0000256" key="4">
    <source>
        <dbReference type="ARBA" id="ARBA00023004"/>
    </source>
</evidence>
<dbReference type="GO" id="GO:0046872">
    <property type="term" value="F:metal ion binding"/>
    <property type="evidence" value="ECO:0007669"/>
    <property type="project" value="UniProtKB-KW"/>
</dbReference>
<dbReference type="GO" id="GO:0051536">
    <property type="term" value="F:iron-sulfur cluster binding"/>
    <property type="evidence" value="ECO:0007669"/>
    <property type="project" value="UniProtKB-KW"/>
</dbReference>
<evidence type="ECO:0000256" key="3">
    <source>
        <dbReference type="ARBA" id="ARBA00022723"/>
    </source>
</evidence>
<dbReference type="Pfam" id="PF04055">
    <property type="entry name" value="Radical_SAM"/>
    <property type="match status" value="1"/>
</dbReference>